<evidence type="ECO:0000259" key="1">
    <source>
        <dbReference type="PROSITE" id="PS51186"/>
    </source>
</evidence>
<dbReference type="GO" id="GO:0016747">
    <property type="term" value="F:acyltransferase activity, transferring groups other than amino-acyl groups"/>
    <property type="evidence" value="ECO:0007669"/>
    <property type="project" value="InterPro"/>
</dbReference>
<sequence length="149" mass="16990">MQLTWIYKSFDELNTKELYAILQLRSEVFIVEQNCVYQDVDGKDKKSFHLMAWQGDQLAAYTRLVAPGASFPQASIGRVITSPKYRGLGIGITLLEKSITHTLETYSTNKIRIGAQLYLKKFYEGFGFVAEGEEFLEDGIPHVEMILEK</sequence>
<dbReference type="InterPro" id="IPR016181">
    <property type="entry name" value="Acyl_CoA_acyltransferase"/>
</dbReference>
<evidence type="ECO:0000313" key="3">
    <source>
        <dbReference type="Proteomes" id="UP000292884"/>
    </source>
</evidence>
<name>A0A4R0N3X7_9SPHI</name>
<dbReference type="Pfam" id="PF13673">
    <property type="entry name" value="Acetyltransf_10"/>
    <property type="match status" value="1"/>
</dbReference>
<reference evidence="2 3" key="1">
    <citation type="submission" date="2019-02" db="EMBL/GenBank/DDBJ databases">
        <title>Pedobacter sp. RP-1-13 sp. nov., isolated from Arctic soil.</title>
        <authorList>
            <person name="Dahal R.H."/>
        </authorList>
    </citation>
    <scope>NUCLEOTIDE SEQUENCE [LARGE SCALE GENOMIC DNA]</scope>
    <source>
        <strain evidence="2 3">RP-1-13</strain>
    </source>
</reference>
<evidence type="ECO:0000313" key="2">
    <source>
        <dbReference type="EMBL" id="TCC94591.1"/>
    </source>
</evidence>
<dbReference type="Proteomes" id="UP000292884">
    <property type="component" value="Unassembled WGS sequence"/>
</dbReference>
<dbReference type="AlphaFoldDB" id="A0A4R0N3X7"/>
<proteinExistence type="predicted"/>
<dbReference type="CDD" id="cd04301">
    <property type="entry name" value="NAT_SF"/>
    <property type="match status" value="1"/>
</dbReference>
<dbReference type="EMBL" id="SJSK01000001">
    <property type="protein sequence ID" value="TCC94591.1"/>
    <property type="molecule type" value="Genomic_DNA"/>
</dbReference>
<dbReference type="OrthoDB" id="9796171at2"/>
<dbReference type="PROSITE" id="PS51186">
    <property type="entry name" value="GNAT"/>
    <property type="match status" value="1"/>
</dbReference>
<comment type="caution">
    <text evidence="2">The sequence shown here is derived from an EMBL/GenBank/DDBJ whole genome shotgun (WGS) entry which is preliminary data.</text>
</comment>
<feature type="domain" description="N-acetyltransferase" evidence="1">
    <location>
        <begin position="8"/>
        <end position="149"/>
    </location>
</feature>
<protein>
    <submittedName>
        <fullName evidence="2">GNAT family N-acetyltransferase</fullName>
    </submittedName>
</protein>
<keyword evidence="2" id="KW-0808">Transferase</keyword>
<organism evidence="2 3">
    <name type="scientific">Pedobacter frigiditerrae</name>
    <dbReference type="NCBI Taxonomy" id="2530452"/>
    <lineage>
        <taxon>Bacteria</taxon>
        <taxon>Pseudomonadati</taxon>
        <taxon>Bacteroidota</taxon>
        <taxon>Sphingobacteriia</taxon>
        <taxon>Sphingobacteriales</taxon>
        <taxon>Sphingobacteriaceae</taxon>
        <taxon>Pedobacter</taxon>
    </lineage>
</organism>
<gene>
    <name evidence="2" type="ORF">EZ428_03405</name>
</gene>
<dbReference type="Gene3D" id="3.40.630.30">
    <property type="match status" value="1"/>
</dbReference>
<accession>A0A4R0N3X7</accession>
<dbReference type="InterPro" id="IPR000182">
    <property type="entry name" value="GNAT_dom"/>
</dbReference>
<dbReference type="SUPFAM" id="SSF55729">
    <property type="entry name" value="Acyl-CoA N-acyltransferases (Nat)"/>
    <property type="match status" value="1"/>
</dbReference>
<keyword evidence="3" id="KW-1185">Reference proteome</keyword>